<dbReference type="GO" id="GO:0005829">
    <property type="term" value="C:cytosol"/>
    <property type="evidence" value="ECO:0007669"/>
    <property type="project" value="TreeGrafter"/>
</dbReference>
<reference evidence="3 4" key="3">
    <citation type="submission" date="2020-02" db="EMBL/GenBank/DDBJ databases">
        <title>Newly sequenced genome of strain CSTR1 showed variability in Candidatus Kuenenia stuttgartiensis genomes.</title>
        <authorList>
            <person name="Ding C."/>
            <person name="Adrian L."/>
        </authorList>
    </citation>
    <scope>NUCLEOTIDE SEQUENCE [LARGE SCALE GENOMIC DNA]</scope>
    <source>
        <strain evidence="3 4">CSTR1</strain>
    </source>
</reference>
<keyword evidence="2" id="KW-0675">Receptor</keyword>
<dbReference type="CDD" id="cd00038">
    <property type="entry name" value="CAP_ED"/>
    <property type="match status" value="1"/>
</dbReference>
<proteinExistence type="predicted"/>
<dbReference type="Pfam" id="PF00027">
    <property type="entry name" value="cNMP_binding"/>
    <property type="match status" value="1"/>
</dbReference>
<dbReference type="PANTHER" id="PTHR24567">
    <property type="entry name" value="CRP FAMILY TRANSCRIPTIONAL REGULATORY PROTEIN"/>
    <property type="match status" value="1"/>
</dbReference>
<dbReference type="InterPro" id="IPR000595">
    <property type="entry name" value="cNMP-bd_dom"/>
</dbReference>
<accession>Q1PWS6</accession>
<dbReference type="EMBL" id="CP049055">
    <property type="protein sequence ID" value="QII13784.1"/>
    <property type="molecule type" value="Genomic_DNA"/>
</dbReference>
<dbReference type="Gene3D" id="2.60.120.10">
    <property type="entry name" value="Jelly Rolls"/>
    <property type="match status" value="1"/>
</dbReference>
<dbReference type="SMART" id="SM00100">
    <property type="entry name" value="cNMP"/>
    <property type="match status" value="1"/>
</dbReference>
<reference evidence="2" key="1">
    <citation type="journal article" date="2006" name="Nature">
        <title>Deciphering the evolution and metabolism of an anammox bacterium from a community genome.</title>
        <authorList>
            <person name="Strous M."/>
            <person name="Pelletier E."/>
            <person name="Mangenot S."/>
            <person name="Rattei T."/>
            <person name="Lehner A."/>
            <person name="Taylor M.W."/>
            <person name="Horn M."/>
            <person name="Daims H."/>
            <person name="Bartol-Mavel D."/>
            <person name="Wincker P."/>
            <person name="Barbe V."/>
            <person name="Fonknechten N."/>
            <person name="Vallenet D."/>
            <person name="Segurens B."/>
            <person name="Schenowitz-Truong C."/>
            <person name="Medigue C."/>
            <person name="Collingro A."/>
            <person name="Snel B."/>
            <person name="Dutilh B.E."/>
            <person name="OpDenCamp H.J.M."/>
            <person name="vanDerDrift C."/>
            <person name="Cirpus I."/>
            <person name="vanDePas-Schoonen K.T."/>
            <person name="Harhangi H.R."/>
            <person name="vanNiftrik L."/>
            <person name="Schmid M."/>
            <person name="Keltjens J."/>
            <person name="vanDeVossenberg J."/>
            <person name="Kartal B."/>
            <person name="Meier H."/>
            <person name="Frishman D."/>
            <person name="Huynen M.A."/>
            <person name="Mewes H."/>
            <person name="Weissenbach J."/>
            <person name="Jetten M.S.M."/>
            <person name="Wagner M."/>
            <person name="LePaslier D."/>
        </authorList>
    </citation>
    <scope>NUCLEOTIDE SEQUENCE</scope>
</reference>
<evidence type="ECO:0000313" key="4">
    <source>
        <dbReference type="Proteomes" id="UP000501926"/>
    </source>
</evidence>
<dbReference type="Proteomes" id="UP000501926">
    <property type="component" value="Chromosome"/>
</dbReference>
<dbReference type="SUPFAM" id="SSF51206">
    <property type="entry name" value="cAMP-binding domain-like"/>
    <property type="match status" value="1"/>
</dbReference>
<evidence type="ECO:0000313" key="2">
    <source>
        <dbReference type="EMBL" id="CAJ71671.1"/>
    </source>
</evidence>
<evidence type="ECO:0000259" key="1">
    <source>
        <dbReference type="PROSITE" id="PS50042"/>
    </source>
</evidence>
<dbReference type="InterPro" id="IPR018490">
    <property type="entry name" value="cNMP-bd_dom_sf"/>
</dbReference>
<name>Q1PWS6_KUEST</name>
<organism evidence="2">
    <name type="scientific">Kuenenia stuttgartiensis</name>
    <dbReference type="NCBI Taxonomy" id="174633"/>
    <lineage>
        <taxon>Bacteria</taxon>
        <taxon>Pseudomonadati</taxon>
        <taxon>Planctomycetota</taxon>
        <taxon>Candidatus Brocadiia</taxon>
        <taxon>Candidatus Brocadiales</taxon>
        <taxon>Candidatus Brocadiaceae</taxon>
        <taxon>Candidatus Kuenenia</taxon>
    </lineage>
</organism>
<feature type="domain" description="Cyclic nucleotide-binding" evidence="1">
    <location>
        <begin position="1"/>
        <end position="92"/>
    </location>
</feature>
<sequence>MEKMYSRIEKVKDGEFIMEEDTWAYFAFVLREGKARMMKKVDGRQVVIGTLNKGDIFGETGFLGEPRRTTSVVAEGEVMVEMIGRDSFMRFFHELPKDVQANLYAMDKNLTIIAEIYSRLVVLFQILQDHETKMTEAKTLEMELEKLPEFVKDMVSAIAKRHNRAVECLNKLTCQIEEKQTKLMSHYI</sequence>
<protein>
    <submittedName>
        <fullName evidence="3">Putative catabolite gene activator (CAMP receptor protein, cAMP-regulatory protein)</fullName>
    </submittedName>
    <submittedName>
        <fullName evidence="2">Similar to catabolite gene activator (CAMP receptor protein, cAMP-regulatory protein)</fullName>
    </submittedName>
</protein>
<dbReference type="AlphaFoldDB" id="Q1PWS6"/>
<dbReference type="PROSITE" id="PS50042">
    <property type="entry name" value="CNMP_BINDING_3"/>
    <property type="match status" value="1"/>
</dbReference>
<reference evidence="2" key="2">
    <citation type="submission" date="2006-01" db="EMBL/GenBank/DDBJ databases">
        <authorList>
            <person name="Genoscope"/>
        </authorList>
    </citation>
    <scope>NUCLEOTIDE SEQUENCE</scope>
</reference>
<dbReference type="PANTHER" id="PTHR24567:SF26">
    <property type="entry name" value="REGULATORY PROTEIN YEIL"/>
    <property type="match status" value="1"/>
</dbReference>
<dbReference type="InterPro" id="IPR050397">
    <property type="entry name" value="Env_Response_Regulators"/>
</dbReference>
<gene>
    <name evidence="2" type="primary">crp</name>
    <name evidence="3" type="ORF">KsCSTR_44050</name>
    <name evidence="2" type="ORF">kustc0926</name>
</gene>
<dbReference type="InterPro" id="IPR014710">
    <property type="entry name" value="RmlC-like_jellyroll"/>
</dbReference>
<evidence type="ECO:0000313" key="3">
    <source>
        <dbReference type="EMBL" id="QII13784.1"/>
    </source>
</evidence>
<dbReference type="EMBL" id="CT573073">
    <property type="protein sequence ID" value="CAJ71671.1"/>
    <property type="molecule type" value="Genomic_DNA"/>
</dbReference>
<dbReference type="GO" id="GO:0003700">
    <property type="term" value="F:DNA-binding transcription factor activity"/>
    <property type="evidence" value="ECO:0007669"/>
    <property type="project" value="TreeGrafter"/>
</dbReference>